<dbReference type="InterPro" id="IPR005162">
    <property type="entry name" value="Retrotrans_gag_dom"/>
</dbReference>
<organism evidence="3 4">
    <name type="scientific">Lolium multiflorum</name>
    <name type="common">Italian ryegrass</name>
    <name type="synonym">Lolium perenne subsp. multiflorum</name>
    <dbReference type="NCBI Taxonomy" id="4521"/>
    <lineage>
        <taxon>Eukaryota</taxon>
        <taxon>Viridiplantae</taxon>
        <taxon>Streptophyta</taxon>
        <taxon>Embryophyta</taxon>
        <taxon>Tracheophyta</taxon>
        <taxon>Spermatophyta</taxon>
        <taxon>Magnoliopsida</taxon>
        <taxon>Liliopsida</taxon>
        <taxon>Poales</taxon>
        <taxon>Poaceae</taxon>
        <taxon>BOP clade</taxon>
        <taxon>Pooideae</taxon>
        <taxon>Poodae</taxon>
        <taxon>Poeae</taxon>
        <taxon>Poeae Chloroplast Group 2 (Poeae type)</taxon>
        <taxon>Loliodinae</taxon>
        <taxon>Loliinae</taxon>
        <taxon>Lolium</taxon>
    </lineage>
</organism>
<dbReference type="AlphaFoldDB" id="A0AAD8RMC7"/>
<name>A0AAD8RMC7_LOLMU</name>
<dbReference type="Proteomes" id="UP001231189">
    <property type="component" value="Unassembled WGS sequence"/>
</dbReference>
<evidence type="ECO:0000313" key="4">
    <source>
        <dbReference type="Proteomes" id="UP001231189"/>
    </source>
</evidence>
<dbReference type="Pfam" id="PF03732">
    <property type="entry name" value="Retrotrans_gag"/>
    <property type="match status" value="1"/>
</dbReference>
<feature type="compositionally biased region" description="Gly residues" evidence="1">
    <location>
        <begin position="150"/>
        <end position="166"/>
    </location>
</feature>
<proteinExistence type="predicted"/>
<evidence type="ECO:0000313" key="3">
    <source>
        <dbReference type="EMBL" id="KAK1626802.1"/>
    </source>
</evidence>
<evidence type="ECO:0000256" key="1">
    <source>
        <dbReference type="SAM" id="MobiDB-lite"/>
    </source>
</evidence>
<reference evidence="3" key="1">
    <citation type="submission" date="2023-07" db="EMBL/GenBank/DDBJ databases">
        <title>A chromosome-level genome assembly of Lolium multiflorum.</title>
        <authorList>
            <person name="Chen Y."/>
            <person name="Copetti D."/>
            <person name="Kolliker R."/>
            <person name="Studer B."/>
        </authorList>
    </citation>
    <scope>NUCLEOTIDE SEQUENCE</scope>
    <source>
        <strain evidence="3">02402/16</strain>
        <tissue evidence="3">Leaf</tissue>
    </source>
</reference>
<dbReference type="EMBL" id="JAUUTY010000005">
    <property type="protein sequence ID" value="KAK1626802.1"/>
    <property type="molecule type" value="Genomic_DNA"/>
</dbReference>
<accession>A0AAD8RMC7</accession>
<comment type="caution">
    <text evidence="3">The sequence shown here is derived from an EMBL/GenBank/DDBJ whole genome shotgun (WGS) entry which is preliminary data.</text>
</comment>
<evidence type="ECO:0000259" key="2">
    <source>
        <dbReference type="Pfam" id="PF03732"/>
    </source>
</evidence>
<feature type="domain" description="Retrotransposon gag" evidence="2">
    <location>
        <begin position="210"/>
        <end position="301"/>
    </location>
</feature>
<feature type="region of interest" description="Disordered" evidence="1">
    <location>
        <begin position="116"/>
        <end position="166"/>
    </location>
</feature>
<keyword evidence="4" id="KW-1185">Reference proteome</keyword>
<sequence>MGEAADRSEVSLAAIRETLDLVHAQMGSMDARMGLLDTAYQQVASQLDLHSCVVSDHTRVMDAIERRQEVMAQHMAATAEAVARLCSSKAPSVQAMEEIPGATTVAGTGIVHQIPASGRRGAPPGGGLAPGSTSTTRPPDPGRGHELVHGGEGLGGGDGGRGGDNMGGGRLTAIKVMFPRFNGEHPRIWRDQCLDYFRVCNVHPTMWLTAATILEGNAAHWFQAYKLKHEVVGWPDFITAVEAKFGVADHRNFMNELLSLKQTSTVDEYCSKFQELVFKISGHNPHYDDTFFVSQFIKGLKYEIRAPVASQIPETLDRAMLLAHVQQDVQAQKPWAGRQLAGHRAEPAPL</sequence>
<feature type="compositionally biased region" description="Basic and acidic residues" evidence="1">
    <location>
        <begin position="140"/>
        <end position="149"/>
    </location>
</feature>
<gene>
    <name evidence="3" type="ORF">QYE76_001117</name>
</gene>
<protein>
    <recommendedName>
        <fullName evidence="2">Retrotransposon gag domain-containing protein</fullName>
    </recommendedName>
</protein>